<proteinExistence type="predicted"/>
<dbReference type="GO" id="GO:0016887">
    <property type="term" value="F:ATP hydrolysis activity"/>
    <property type="evidence" value="ECO:0007669"/>
    <property type="project" value="InterPro"/>
</dbReference>
<keyword evidence="8" id="KW-0472">Membrane</keyword>
<protein>
    <recommendedName>
        <fullName evidence="9">ABC transporter domain-containing protein</fullName>
    </recommendedName>
</protein>
<keyword evidence="2" id="KW-0813">Transport</keyword>
<dbReference type="CDD" id="cd03215">
    <property type="entry name" value="ABC_Carb_Monos_II"/>
    <property type="match status" value="1"/>
</dbReference>
<dbReference type="PROSITE" id="PS00211">
    <property type="entry name" value="ABC_TRANSPORTER_1"/>
    <property type="match status" value="1"/>
</dbReference>
<dbReference type="GO" id="GO:0005886">
    <property type="term" value="C:plasma membrane"/>
    <property type="evidence" value="ECO:0007669"/>
    <property type="project" value="UniProtKB-SubCell"/>
</dbReference>
<dbReference type="SMART" id="SM00382">
    <property type="entry name" value="AAA"/>
    <property type="match status" value="1"/>
</dbReference>
<feature type="domain" description="ABC transporter" evidence="9">
    <location>
        <begin position="11"/>
        <end position="246"/>
    </location>
</feature>
<comment type="subcellular location">
    <subcellularLocation>
        <location evidence="1">Cell membrane</location>
        <topology evidence="1">Peripheral membrane protein</topology>
    </subcellularLocation>
</comment>
<sequence length="518" mass="58013">MEKLDKQKEILRLENITKVFPGVLANDRINLNLLEGEIHAILGENGAGKTTLMNILYGLYKADKGNIYLDDNPIVIHSPKDAINKGIGMVHQHFMLIPQLTIMENIVLGKETAKGGILNMNAAKKVVKQYSEKFGLHVNPKAKIMDTSVGIQQRVEILKALYHGANILILDEPTAVLTPQEVVELFNVIKSLTAKGMSIFFITHKLEEVVAISDRVTVVRNGRVVDTKNTKDTNKVELARMMVGRDVVLTVTKDEVEKGDVVLNIENLEALDYRNLTAIKGVNIQVREGEIVGIVGVDGNGQAELEEVLSGLRKAHMGNIYFKDKDITHISTRDRLRMGISHISQDRLGRGLIVDFNITENIILGDHDQKPYAKGIILNSTSILNETEKLIGEFDIRTPSPFLPVHSLSGGNQQKLIVAREFNREPDLLIANQPTRGLDVGAIEFVHNQLLRFRREKKAILLISLELEEIMSLSDRILVIYEGEIIKEFKSNEATKELVGYYMMGGEKKKINHEEMRA</sequence>
<evidence type="ECO:0000256" key="8">
    <source>
        <dbReference type="ARBA" id="ARBA00023136"/>
    </source>
</evidence>
<keyword evidence="7" id="KW-1278">Translocase</keyword>
<reference evidence="10" key="1">
    <citation type="journal article" date="2014" name="Front. Microbiol.">
        <title>High frequency of phylogenetically diverse reductive dehalogenase-homologous genes in deep subseafloor sedimentary metagenomes.</title>
        <authorList>
            <person name="Kawai M."/>
            <person name="Futagami T."/>
            <person name="Toyoda A."/>
            <person name="Takaki Y."/>
            <person name="Nishi S."/>
            <person name="Hori S."/>
            <person name="Arai W."/>
            <person name="Tsubouchi T."/>
            <person name="Morono Y."/>
            <person name="Uchiyama I."/>
            <person name="Ito T."/>
            <person name="Fujiyama A."/>
            <person name="Inagaki F."/>
            <person name="Takami H."/>
        </authorList>
    </citation>
    <scope>NUCLEOTIDE SEQUENCE</scope>
    <source>
        <strain evidence="10">Expedition CK06-06</strain>
    </source>
</reference>
<organism evidence="10">
    <name type="scientific">marine sediment metagenome</name>
    <dbReference type="NCBI Taxonomy" id="412755"/>
    <lineage>
        <taxon>unclassified sequences</taxon>
        <taxon>metagenomes</taxon>
        <taxon>ecological metagenomes</taxon>
    </lineage>
</organism>
<dbReference type="PANTHER" id="PTHR43790">
    <property type="entry name" value="CARBOHYDRATE TRANSPORT ATP-BINDING PROTEIN MG119-RELATED"/>
    <property type="match status" value="1"/>
</dbReference>
<evidence type="ECO:0000256" key="3">
    <source>
        <dbReference type="ARBA" id="ARBA00022475"/>
    </source>
</evidence>
<dbReference type="FunFam" id="3.40.50.300:FF:000127">
    <property type="entry name" value="Ribose import ATP-binding protein RbsA"/>
    <property type="match status" value="1"/>
</dbReference>
<feature type="domain" description="ABC transporter" evidence="9">
    <location>
        <begin position="263"/>
        <end position="507"/>
    </location>
</feature>
<dbReference type="PANTHER" id="PTHR43790:SF4">
    <property type="entry name" value="GUANOSINE IMPORT ATP-BINDING PROTEIN NUPO"/>
    <property type="match status" value="1"/>
</dbReference>
<evidence type="ECO:0000256" key="5">
    <source>
        <dbReference type="ARBA" id="ARBA00022741"/>
    </source>
</evidence>
<comment type="caution">
    <text evidence="10">The sequence shown here is derived from an EMBL/GenBank/DDBJ whole genome shotgun (WGS) entry which is preliminary data.</text>
</comment>
<dbReference type="EMBL" id="BART01000385">
    <property type="protein sequence ID" value="GAG71631.1"/>
    <property type="molecule type" value="Genomic_DNA"/>
</dbReference>
<dbReference type="CDD" id="cd03216">
    <property type="entry name" value="ABC_Carb_Monos_I"/>
    <property type="match status" value="1"/>
</dbReference>
<dbReference type="InterPro" id="IPR050107">
    <property type="entry name" value="ABC_carbohydrate_import_ATPase"/>
</dbReference>
<evidence type="ECO:0000256" key="1">
    <source>
        <dbReference type="ARBA" id="ARBA00004202"/>
    </source>
</evidence>
<gene>
    <name evidence="10" type="ORF">S01H4_01916</name>
</gene>
<dbReference type="GO" id="GO:0005524">
    <property type="term" value="F:ATP binding"/>
    <property type="evidence" value="ECO:0007669"/>
    <property type="project" value="UniProtKB-KW"/>
</dbReference>
<accession>X1BHV0</accession>
<keyword evidence="5" id="KW-0547">Nucleotide-binding</keyword>
<evidence type="ECO:0000256" key="2">
    <source>
        <dbReference type="ARBA" id="ARBA00022448"/>
    </source>
</evidence>
<dbReference type="InterPro" id="IPR027417">
    <property type="entry name" value="P-loop_NTPase"/>
</dbReference>
<dbReference type="InterPro" id="IPR003593">
    <property type="entry name" value="AAA+_ATPase"/>
</dbReference>
<evidence type="ECO:0000256" key="4">
    <source>
        <dbReference type="ARBA" id="ARBA00022737"/>
    </source>
</evidence>
<dbReference type="PROSITE" id="PS50893">
    <property type="entry name" value="ABC_TRANSPORTER_2"/>
    <property type="match status" value="2"/>
</dbReference>
<name>X1BHV0_9ZZZZ</name>
<dbReference type="Pfam" id="PF00005">
    <property type="entry name" value="ABC_tran"/>
    <property type="match status" value="2"/>
</dbReference>
<keyword evidence="6" id="KW-0067">ATP-binding</keyword>
<evidence type="ECO:0000313" key="10">
    <source>
        <dbReference type="EMBL" id="GAG71631.1"/>
    </source>
</evidence>
<evidence type="ECO:0000259" key="9">
    <source>
        <dbReference type="PROSITE" id="PS50893"/>
    </source>
</evidence>
<dbReference type="AlphaFoldDB" id="X1BHV0"/>
<dbReference type="SUPFAM" id="SSF52540">
    <property type="entry name" value="P-loop containing nucleoside triphosphate hydrolases"/>
    <property type="match status" value="2"/>
</dbReference>
<evidence type="ECO:0000256" key="7">
    <source>
        <dbReference type="ARBA" id="ARBA00022967"/>
    </source>
</evidence>
<keyword evidence="4" id="KW-0677">Repeat</keyword>
<keyword evidence="3" id="KW-1003">Cell membrane</keyword>
<dbReference type="InterPro" id="IPR003439">
    <property type="entry name" value="ABC_transporter-like_ATP-bd"/>
</dbReference>
<dbReference type="InterPro" id="IPR017871">
    <property type="entry name" value="ABC_transporter-like_CS"/>
</dbReference>
<evidence type="ECO:0000256" key="6">
    <source>
        <dbReference type="ARBA" id="ARBA00022840"/>
    </source>
</evidence>
<dbReference type="Gene3D" id="3.40.50.300">
    <property type="entry name" value="P-loop containing nucleotide triphosphate hydrolases"/>
    <property type="match status" value="2"/>
</dbReference>